<evidence type="ECO:0000256" key="1">
    <source>
        <dbReference type="ARBA" id="ARBA00004141"/>
    </source>
</evidence>
<dbReference type="SMART" id="SM00054">
    <property type="entry name" value="EFh"/>
    <property type="match status" value="2"/>
</dbReference>
<dbReference type="Pfam" id="PF08454">
    <property type="entry name" value="RIH_assoc"/>
    <property type="match status" value="1"/>
</dbReference>
<dbReference type="InterPro" id="IPR013662">
    <property type="entry name" value="RIH_assoc-dom"/>
</dbReference>
<dbReference type="Pfam" id="PF08709">
    <property type="entry name" value="Ins145_P3_rec"/>
    <property type="match status" value="1"/>
</dbReference>
<dbReference type="SUPFAM" id="SSF82109">
    <property type="entry name" value="MIR domain"/>
    <property type="match status" value="2"/>
</dbReference>
<feature type="domain" description="EF-hand" evidence="9">
    <location>
        <begin position="1623"/>
        <end position="1658"/>
    </location>
</feature>
<name>A0AAU9J038_9CILI</name>
<keyword evidence="12" id="KW-1185">Reference proteome</keyword>
<evidence type="ECO:0000313" key="11">
    <source>
        <dbReference type="EMBL" id="CAG9318629.1"/>
    </source>
</evidence>
<keyword evidence="4" id="KW-0106">Calcium</keyword>
<dbReference type="EMBL" id="CAJZBQ010000021">
    <property type="protein sequence ID" value="CAG9318629.1"/>
    <property type="molecule type" value="Genomic_DNA"/>
</dbReference>
<dbReference type="InterPro" id="IPR016093">
    <property type="entry name" value="MIR_motif"/>
</dbReference>
<dbReference type="Gene3D" id="1.10.287.70">
    <property type="match status" value="1"/>
</dbReference>
<dbReference type="Pfam" id="PF00520">
    <property type="entry name" value="Ion_trans"/>
    <property type="match status" value="1"/>
</dbReference>
<dbReference type="InterPro" id="IPR018247">
    <property type="entry name" value="EF_Hand_1_Ca_BS"/>
</dbReference>
<dbReference type="SUPFAM" id="SSF100909">
    <property type="entry name" value="IP3 receptor type 1 binding core, domain 2"/>
    <property type="match status" value="1"/>
</dbReference>
<dbReference type="GO" id="GO:0006816">
    <property type="term" value="P:calcium ion transport"/>
    <property type="evidence" value="ECO:0007669"/>
    <property type="project" value="InterPro"/>
</dbReference>
<dbReference type="InterPro" id="IPR005821">
    <property type="entry name" value="Ion_trans_dom"/>
</dbReference>
<keyword evidence="3" id="KW-0677">Repeat</keyword>
<dbReference type="CDD" id="cd00051">
    <property type="entry name" value="EFh"/>
    <property type="match status" value="1"/>
</dbReference>
<dbReference type="InterPro" id="IPR014821">
    <property type="entry name" value="Ins145_P3_rcpt"/>
</dbReference>
<dbReference type="GO" id="GO:0016020">
    <property type="term" value="C:membrane"/>
    <property type="evidence" value="ECO:0007669"/>
    <property type="project" value="UniProtKB-SubCell"/>
</dbReference>
<feature type="domain" description="EF-hand" evidence="9">
    <location>
        <begin position="1587"/>
        <end position="1622"/>
    </location>
</feature>
<evidence type="ECO:0000256" key="4">
    <source>
        <dbReference type="ARBA" id="ARBA00022837"/>
    </source>
</evidence>
<dbReference type="InterPro" id="IPR036300">
    <property type="entry name" value="MIR_dom_sf"/>
</dbReference>
<evidence type="ECO:0000256" key="6">
    <source>
        <dbReference type="ARBA" id="ARBA00023136"/>
    </source>
</evidence>
<dbReference type="PROSITE" id="PS50919">
    <property type="entry name" value="MIR"/>
    <property type="match status" value="1"/>
</dbReference>
<dbReference type="SUPFAM" id="SSF47473">
    <property type="entry name" value="EF-hand"/>
    <property type="match status" value="1"/>
</dbReference>
<keyword evidence="6 8" id="KW-0472">Membrane</keyword>
<comment type="caution">
    <text evidence="11">The sequence shown here is derived from an EMBL/GenBank/DDBJ whole genome shotgun (WGS) entry which is preliminary data.</text>
</comment>
<dbReference type="Pfam" id="PF13499">
    <property type="entry name" value="EF-hand_7"/>
    <property type="match status" value="1"/>
</dbReference>
<feature type="transmembrane region" description="Helical" evidence="8">
    <location>
        <begin position="2549"/>
        <end position="2568"/>
    </location>
</feature>
<evidence type="ECO:0000259" key="9">
    <source>
        <dbReference type="PROSITE" id="PS50222"/>
    </source>
</evidence>
<dbReference type="PANTHER" id="PTHR45816">
    <property type="entry name" value="MIR DOMAIN-CONTAINING PROTEIN"/>
    <property type="match status" value="1"/>
</dbReference>
<dbReference type="Gene3D" id="2.80.10.50">
    <property type="match status" value="2"/>
</dbReference>
<accession>A0AAU9J038</accession>
<gene>
    <name evidence="11" type="ORF">BSTOLATCC_MIC22001</name>
</gene>
<keyword evidence="7" id="KW-0175">Coiled coil</keyword>
<dbReference type="PANTHER" id="PTHR45816:SF4">
    <property type="entry name" value="RYR_IP3R HOMOLOGY ASSOCIATED DOMAIN-CONTAINING PROTEIN"/>
    <property type="match status" value="1"/>
</dbReference>
<keyword evidence="5 8" id="KW-1133">Transmembrane helix</keyword>
<comment type="subcellular location">
    <subcellularLocation>
        <location evidence="1">Membrane</location>
        <topology evidence="1">Multi-pass membrane protein</topology>
    </subcellularLocation>
</comment>
<feature type="domain" description="MIR" evidence="10">
    <location>
        <begin position="246"/>
        <end position="299"/>
    </location>
</feature>
<dbReference type="SMART" id="SM00472">
    <property type="entry name" value="MIR"/>
    <property type="match status" value="2"/>
</dbReference>
<evidence type="ECO:0000256" key="5">
    <source>
        <dbReference type="ARBA" id="ARBA00022989"/>
    </source>
</evidence>
<reference evidence="11" key="1">
    <citation type="submission" date="2021-09" db="EMBL/GenBank/DDBJ databases">
        <authorList>
            <consortium name="AG Swart"/>
            <person name="Singh M."/>
            <person name="Singh A."/>
            <person name="Seah K."/>
            <person name="Emmerich C."/>
        </authorList>
    </citation>
    <scope>NUCLEOTIDE SEQUENCE</scope>
    <source>
        <strain evidence="11">ATCC30299</strain>
    </source>
</reference>
<dbReference type="InterPro" id="IPR002048">
    <property type="entry name" value="EF_hand_dom"/>
</dbReference>
<dbReference type="Gene3D" id="1.10.238.10">
    <property type="entry name" value="EF-hand"/>
    <property type="match status" value="1"/>
</dbReference>
<evidence type="ECO:0000259" key="10">
    <source>
        <dbReference type="PROSITE" id="PS50919"/>
    </source>
</evidence>
<feature type="transmembrane region" description="Helical" evidence="8">
    <location>
        <begin position="2469"/>
        <end position="2489"/>
    </location>
</feature>
<evidence type="ECO:0000256" key="2">
    <source>
        <dbReference type="ARBA" id="ARBA00022692"/>
    </source>
</evidence>
<protein>
    <submittedName>
        <fullName evidence="11">Uncharacterized protein</fullName>
    </submittedName>
</protein>
<feature type="transmembrane region" description="Helical" evidence="8">
    <location>
        <begin position="2299"/>
        <end position="2318"/>
    </location>
</feature>
<dbReference type="PROSITE" id="PS50222">
    <property type="entry name" value="EF_HAND_2"/>
    <property type="match status" value="2"/>
</dbReference>
<feature type="coiled-coil region" evidence="7">
    <location>
        <begin position="1771"/>
        <end position="1798"/>
    </location>
</feature>
<dbReference type="InterPro" id="IPR015925">
    <property type="entry name" value="Ryanodine_IP3_receptor"/>
</dbReference>
<feature type="transmembrane region" description="Helical" evidence="8">
    <location>
        <begin position="2330"/>
        <end position="2351"/>
    </location>
</feature>
<dbReference type="InterPro" id="IPR011992">
    <property type="entry name" value="EF-hand-dom_pair"/>
</dbReference>
<evidence type="ECO:0000313" key="12">
    <source>
        <dbReference type="Proteomes" id="UP001162131"/>
    </source>
</evidence>
<sequence length="2697" mass="313000">MIHLPLMADTQTKYHRNNRRNNTSMSNASSMLLKTSKSTTDKTGYLMVGDLILLMIQTPNKIYSGCLSADGVVSHNLEIIPKTSMSELGANVLTRSCLFRIENARKVTKENSSKSESELRIAVGKAITYGERVQLHHFHSQGYVSVNSKVIANESGCLSVEIDKEGIEASWFEIKPVNKLRKHGETIKYTDEVLFQCISEKSKYFLHANYDSNTKQTSKIEVNSSGTPTQWKPRRYLSYDYFTDTPSYVMTGDSFRIYHRITEGYLSVTEASLVNKNDPEIFFEKGNKSSNSLWEFQRQITFMGGAAKWSEKLRIKHLPTGLFLREGENAIELTSNDKDPATLFTLSSESADYHEDEIKFGSILSFCTESGQFICVSNENPHFSNKKENKGEKHKIGLRKDTKDYSGVAFLIEDVPEAQTAHVYQLALMIPYLKSFYEYFSTFNISDEDYKEMPEKYQVLKNECSKLVTSLTSLSAHIMNSKSSKIDIAKQQNSLKEMGVTEFLVILNELIQHKMETGNLMASINTRNSGLQVIDKHLADYLKEAQKKICELVYFSVKGNSKCCQSLVKYEDHLIQLMKTAGNKYIRQTLREIFKYSNEFSANNEEKMKNLFAGLVPIVFGPGIIKEQTIYINILKSICECRGQGVLKYQALARKMLFDNEENFSLLKFGVINGNPTIEFDYPKGNYSIEEVLNANPGLKEIWIKDDGDLIGNNDKAIFYVDDIGNPNCIYSKYISSVIEFFSSICLDRYTQAIEEVINTLKLTPEHIRLTLRSTSISFSLKAAYLNICRTVFIDVDPYISISKHKMRCFYWNPIKSPIENPPHQMIDDFFISFIMNFWTTHEELERFPKTLHLGCKCYLVTCFLRFTRQLTDLELLEYEFISVLMEPLCLLLMNKEKRSNHWSYKLAAGIKGLLLTDYNHGLDKRFTFLKEEVLYTLQVFMLKKHNILIKRTLEIANNYFSKQDLSLADIENFIKNEFEGLFKDLDWDSYQRTLSNTLFTGIPNTYSPDKSQVLARTENIYQLDIYLLEMLFDSSKASNKKLKKLSLELILSDLKLRKILKKECLNLELLMDNTTKNIYKFLTQRNKAIYDCTRTLSLLQQEKLAKKLDNHYFETLKRITSIIIDCSMLFKREQLDDYQRTKYQNMVRNCGLFETLISVLDLDFTDTHKLLFKSTIDVLALACWNNKKNQKLLLPYVDKFMTLVMQLVGAIKLLAQVLSCYREQELGQDVIRIIFDLLEKNENQYHLLQFLRTFVVNEKRELIEKLQIDILKGIFHNKSIIKMHWHAGNHFEFLNPKTAGANEKETMDKTRFHIEAMKCITVCTMNNRFGILQGRKLLTLNSLKKYFRSQQSNLYCKKAYLRFLFQVYMVKIENVVESSVNLNTLEEILKEVILEDLKGYEEKLNQLIPLAYTGVYENVLCMRSKESKWKAVKKMILENQLQDAGKIFIHMKKKRYAPDGAVLPISKEDQNIIDYWNYLSGNKAWHSEKDGILHILRDIYHYNSLRELSPSIIYVSHTILTVLSEMSTKLELAQQEHCQLDFSNLILIVNLCRESISSTINFHIEEPPDAPQLNSLVVKLREYILEEKLTLEEAFYMFDSDKNKTIDFNEFKRGILCLIPSISNRDIESAFIYIDQDGDGNVTYQEFSNKLKGYFYKPNNITHIPTKKYIIGEPNNRANAENEELKEDRNVKLNLEDFINLFSEYCKDEDLSLVVGKIKKIYVDPAIKAGEIGPLKKFVAKLGTAFKKNDHKIYLLSILRKLIPERTDTLSIFDEENRAYEAEMQSLKKTQDILSQAGVLELALTIIGNEHNFKLTSEAINLINAMLDQGNSTVQLKLLSLLKESWNSHLFSYIRAQLRLSRDRIVETVHKTYKDNPGATLAANLSEEQLQEEQILLYCPSPSEYIEAQTAHVKSLIRFIQLCCENCCTEFQNFFRSQEDTSNSKRQLSINMVNELAQFLINIKEVGPQLYNDYESRELIPVCFEAMIDLCKGPCVDNQILLGTKQKLYKFVNLIFGYKKQNNLHKDYFESAVKYIKALLEGEICKEIGEMMLSEINFKGLSEIALEIYVNCIHPNMKYIFQERIEDEAYSHDFITKIWLKFRWIFKSESSKGISRKDWNTAMIGFDIVIINLKLRDVFPNEDELKWLGFSDKRPDHKTKFNIDSIIRRINFLGGRNESIRNTNFMFVQKKFFRDYSKDLSMNMAYEFYLSFISSVEIEKDGKLEQCYFKIPAMITFLSEKLRDQMAFSVSRDSHEEKMKSYFQLVDKYKRHMQHLQYLSRFRNLSWFCSKTKTIENFSYAMVVFINCLLVGGMKSVNDTNLNVGYFPGTYFFNIFAAILITLRVVIFFFNLAENYPLILYEHLEKPKDSDIYNMPALYKFRGTILMRYFVQDSTSRRKKRTVGSTIKCFYLITSFQNLYNILFFIIVCIAWNNPLWYSVLLLDILYRSEELRNIAKAVTLNWRQLGLALILGIFFVYIFSIGAFLWLGEYYITQSEGAQLTTYCDTLLICSASTLNIGIRSGGGIGDGIKTPTISDHLYGFRMFFDIMFFIIVIVIMLNIIFGIIIDTFGELRDERNAIEKDNKSICFICGRMKSEFELRGSGWTAHIQSEHSVWAYLAYLISIQRKWLTDCDGIEKYVKLKMRQKDVSFMPQSSACLKENKRKTGTVEERMSELSTGIEGIGLALAKYKKTLKK</sequence>
<evidence type="ECO:0000256" key="8">
    <source>
        <dbReference type="SAM" id="Phobius"/>
    </source>
</evidence>
<dbReference type="GO" id="GO:0005216">
    <property type="term" value="F:monoatomic ion channel activity"/>
    <property type="evidence" value="ECO:0007669"/>
    <property type="project" value="InterPro"/>
</dbReference>
<dbReference type="InterPro" id="IPR035910">
    <property type="entry name" value="RyR/IP3R_RIH_dom_sf"/>
</dbReference>
<dbReference type="GO" id="GO:0005509">
    <property type="term" value="F:calcium ion binding"/>
    <property type="evidence" value="ECO:0007669"/>
    <property type="project" value="InterPro"/>
</dbReference>
<dbReference type="Pfam" id="PF02815">
    <property type="entry name" value="MIR"/>
    <property type="match status" value="1"/>
</dbReference>
<dbReference type="PROSITE" id="PS00018">
    <property type="entry name" value="EF_HAND_1"/>
    <property type="match status" value="2"/>
</dbReference>
<organism evidence="11 12">
    <name type="scientific">Blepharisma stoltei</name>
    <dbReference type="NCBI Taxonomy" id="1481888"/>
    <lineage>
        <taxon>Eukaryota</taxon>
        <taxon>Sar</taxon>
        <taxon>Alveolata</taxon>
        <taxon>Ciliophora</taxon>
        <taxon>Postciliodesmatophora</taxon>
        <taxon>Heterotrichea</taxon>
        <taxon>Heterotrichida</taxon>
        <taxon>Blepharismidae</taxon>
        <taxon>Blepharisma</taxon>
    </lineage>
</organism>
<proteinExistence type="predicted"/>
<evidence type="ECO:0000256" key="3">
    <source>
        <dbReference type="ARBA" id="ARBA00022737"/>
    </source>
</evidence>
<dbReference type="Proteomes" id="UP001162131">
    <property type="component" value="Unassembled WGS sequence"/>
</dbReference>
<keyword evidence="2 8" id="KW-0812">Transmembrane</keyword>
<evidence type="ECO:0000256" key="7">
    <source>
        <dbReference type="SAM" id="Coils"/>
    </source>
</evidence>